<feature type="domain" description="DUF7708" evidence="4">
    <location>
        <begin position="64"/>
        <end position="194"/>
    </location>
</feature>
<evidence type="ECO:0000259" key="4">
    <source>
        <dbReference type="Pfam" id="PF24809"/>
    </source>
</evidence>
<dbReference type="PANTHER" id="PTHR10039">
    <property type="entry name" value="AMELOGENIN"/>
    <property type="match status" value="1"/>
</dbReference>
<feature type="domain" description="GPI inositol-deacylase winged helix" evidence="3">
    <location>
        <begin position="524"/>
        <end position="607"/>
    </location>
</feature>
<dbReference type="AlphaFoldDB" id="A0A8T9BL80"/>
<feature type="domain" description="Nephrocystin 3-like N-terminal" evidence="5">
    <location>
        <begin position="263"/>
        <end position="422"/>
    </location>
</feature>
<evidence type="ECO:0000259" key="5">
    <source>
        <dbReference type="Pfam" id="PF24883"/>
    </source>
</evidence>
<accession>A0A8T9BL80</accession>
<dbReference type="Gene3D" id="3.40.50.300">
    <property type="entry name" value="P-loop containing nucleotide triphosphate hydrolases"/>
    <property type="match status" value="1"/>
</dbReference>
<dbReference type="InterPro" id="IPR027417">
    <property type="entry name" value="P-loop_NTPase"/>
</dbReference>
<evidence type="ECO:0000259" key="3">
    <source>
        <dbReference type="Pfam" id="PF22939"/>
    </source>
</evidence>
<dbReference type="OrthoDB" id="7464126at2759"/>
<reference evidence="6 7" key="1">
    <citation type="submission" date="2018-05" db="EMBL/GenBank/DDBJ databases">
        <title>Whole genome sequencing for identification of molecular markers to develop diagnostic detection tools for the regulated plant pathogen Lachnellula willkommii.</title>
        <authorList>
            <person name="Giroux E."/>
            <person name="Bilodeau G."/>
        </authorList>
    </citation>
    <scope>NUCLEOTIDE SEQUENCE [LARGE SCALE GENOMIC DNA]</scope>
    <source>
        <strain evidence="6 7">CBS 203.66</strain>
    </source>
</reference>
<dbReference type="InterPro" id="IPR056125">
    <property type="entry name" value="DUF7708"/>
</dbReference>
<dbReference type="Pfam" id="PF22939">
    <property type="entry name" value="WHD_GPIID"/>
    <property type="match status" value="1"/>
</dbReference>
<evidence type="ECO:0000313" key="6">
    <source>
        <dbReference type="EMBL" id="TVY20854.1"/>
    </source>
</evidence>
<dbReference type="EMBL" id="QGMF01000037">
    <property type="protein sequence ID" value="TVY20854.1"/>
    <property type="molecule type" value="Genomic_DNA"/>
</dbReference>
<evidence type="ECO:0000256" key="1">
    <source>
        <dbReference type="ARBA" id="ARBA00022737"/>
    </source>
</evidence>
<dbReference type="InterPro" id="IPR056884">
    <property type="entry name" value="NPHP3-like_N"/>
</dbReference>
<dbReference type="SUPFAM" id="SSF52540">
    <property type="entry name" value="P-loop containing nucleoside triphosphate hydrolases"/>
    <property type="match status" value="1"/>
</dbReference>
<sequence>MTNPANTIGDAFHKLKGSISESDAHDWASTELKDVWAEVRKIDSEQRKRQSAQNLRRIEPLLHGIGKYAKVIEVLCNGTPFLPYVWAPIKLMLQLACQHKGIFEALLSAYSEIGAALPRFDRYERAFKDNLEFQNVLAAVYTNILEFHQRAYKFFRRRAWSLIFLSLWNDFQSRFEGIIDSLKSQRDFVDTEAASINILEAKEFRTRAQHDIEQKQKHLAGLVEQNERSARTAQLRHSIEWLAVDDKIQEDNLARSAHRRHDETCQWVMKEPHMKAWIKNDENHRVLWLNGKPGSGKSVMCSYITEVLSETANLDVCFYFCSSQDSGNTLSQILRTVILQLLRSHADIASLISNDFVYRRLSCGLTQLKTLVPQILQLVPYTRILVDGVDECSKDTQKTVLKDLQAICLGMSIPCKVLFSSRKEVHISDRLSRKQQISLDNREEVEADIRLYVKQKTTRLQTSDSELLGRIESILVDKANGMFLWVRLVVAELRYCFSDADLETTATCLPKGLQKAYARLLDRIMDGNGRSVAIRILEWMACSYRPLKSYEILDGIMFRPGSTTLNEKTKMHKKVLDLCRPLIEDGPSNTLDFVHFSAKEYILQEDFHNGRPFISVEDAQHNISFSCVAYLNTNLCLLPEQSEDEQRAALVVRGLHSLQPYGNRFWIDHLLQYCSLQARKNMPLSEDLCTQLNMLVRFQKASASLGVLSKHPLTPVQLEGLGALDQMPQVKTLATSLIEFRSILEEKDGPDTPDKTPDDIFLDSCSSDPTHFSAVRYHYQMTLESLLSQQALVIFPSLDIDRLRKFGDLYGASAFLCRYLRCYRATDGFPSVRQRDSHEASHQRKFRCAYPSCASFASGFATRVAWTKHDEKYHRSVDEIPSLAHCINRDRQASDEPSVYPESITLGDQHIYSPFGRSKGKKGRDPRQSRSRNTTPSIIPHTESGETGLLELPKDKFPTSPDFGDYVALAIPSSRDLEALSDKLKRLMAIIETRGDICNKGMRLMAEMRKDRQDNIARQNQEQEVVENPVLQLPPVYKRTAGLSSLDHQH</sequence>
<organism evidence="6 7">
    <name type="scientific">Lachnellula arida</name>
    <dbReference type="NCBI Taxonomy" id="1316785"/>
    <lineage>
        <taxon>Eukaryota</taxon>
        <taxon>Fungi</taxon>
        <taxon>Dikarya</taxon>
        <taxon>Ascomycota</taxon>
        <taxon>Pezizomycotina</taxon>
        <taxon>Leotiomycetes</taxon>
        <taxon>Helotiales</taxon>
        <taxon>Lachnaceae</taxon>
        <taxon>Lachnellula</taxon>
    </lineage>
</organism>
<dbReference type="InterPro" id="IPR054471">
    <property type="entry name" value="GPIID_WHD"/>
</dbReference>
<feature type="region of interest" description="Disordered" evidence="2">
    <location>
        <begin position="909"/>
        <end position="947"/>
    </location>
</feature>
<evidence type="ECO:0000313" key="7">
    <source>
        <dbReference type="Proteomes" id="UP000469559"/>
    </source>
</evidence>
<comment type="caution">
    <text evidence="6">The sequence shown here is derived from an EMBL/GenBank/DDBJ whole genome shotgun (WGS) entry which is preliminary data.</text>
</comment>
<dbReference type="Proteomes" id="UP000469559">
    <property type="component" value="Unassembled WGS sequence"/>
</dbReference>
<keyword evidence="7" id="KW-1185">Reference proteome</keyword>
<name>A0A8T9BL80_9HELO</name>
<dbReference type="Pfam" id="PF24809">
    <property type="entry name" value="DUF7708"/>
    <property type="match status" value="1"/>
</dbReference>
<protein>
    <submittedName>
        <fullName evidence="6">Vegetative incompatibility protein HET-E-1</fullName>
    </submittedName>
</protein>
<proteinExistence type="predicted"/>
<gene>
    <name evidence="6" type="primary">HET-E1_25</name>
    <name evidence="6" type="ORF">LARI1_G002168</name>
</gene>
<dbReference type="PANTHER" id="PTHR10039:SF14">
    <property type="entry name" value="NACHT DOMAIN-CONTAINING PROTEIN"/>
    <property type="match status" value="1"/>
</dbReference>
<keyword evidence="1" id="KW-0677">Repeat</keyword>
<evidence type="ECO:0000256" key="2">
    <source>
        <dbReference type="SAM" id="MobiDB-lite"/>
    </source>
</evidence>
<dbReference type="Pfam" id="PF24883">
    <property type="entry name" value="NPHP3_N"/>
    <property type="match status" value="1"/>
</dbReference>